<dbReference type="SMART" id="SM00635">
    <property type="entry name" value="BID_2"/>
    <property type="match status" value="2"/>
</dbReference>
<reference evidence="4 5" key="1">
    <citation type="submission" date="2020-11" db="EMBL/GenBank/DDBJ databases">
        <title>Draft genome sequencing of a Lachnospiraceae strain isolated from anoxic soil subjected to BSD treatment.</title>
        <authorList>
            <person name="Uek A."/>
            <person name="Tonouchi A."/>
        </authorList>
    </citation>
    <scope>NUCLEOTIDE SEQUENCE [LARGE SCALE GENOMIC DNA]</scope>
    <source>
        <strain evidence="4 5">TB5</strain>
    </source>
</reference>
<gene>
    <name evidence="4" type="ORF">bsdtb5_35210</name>
</gene>
<dbReference type="AlphaFoldDB" id="A0A7R7IEP2"/>
<evidence type="ECO:0000256" key="2">
    <source>
        <dbReference type="SAM" id="SignalP"/>
    </source>
</evidence>
<dbReference type="KEGG" id="ahb:bsdtb5_35210"/>
<dbReference type="EMBL" id="AP024169">
    <property type="protein sequence ID" value="BCN32226.1"/>
    <property type="molecule type" value="Genomic_DNA"/>
</dbReference>
<evidence type="ECO:0000313" key="5">
    <source>
        <dbReference type="Proteomes" id="UP000595897"/>
    </source>
</evidence>
<proteinExistence type="predicted"/>
<name>A0A7R7IEP2_9FIRM</name>
<dbReference type="Gene3D" id="2.60.40.1220">
    <property type="match status" value="1"/>
</dbReference>
<accession>A0A7R7IEP2</accession>
<dbReference type="InterPro" id="IPR014755">
    <property type="entry name" value="Cu-Rt/internalin_Ig-like"/>
</dbReference>
<keyword evidence="5" id="KW-1185">Reference proteome</keyword>
<dbReference type="Proteomes" id="UP000595897">
    <property type="component" value="Chromosome"/>
</dbReference>
<keyword evidence="1 2" id="KW-0732">Signal</keyword>
<dbReference type="SUPFAM" id="SSF49373">
    <property type="entry name" value="Invasin/intimin cell-adhesion fragments"/>
    <property type="match status" value="1"/>
</dbReference>
<dbReference type="InterPro" id="IPR003343">
    <property type="entry name" value="Big_2"/>
</dbReference>
<dbReference type="Pfam" id="PF02368">
    <property type="entry name" value="Big_2"/>
    <property type="match status" value="1"/>
</dbReference>
<feature type="chain" id="PRO_5032664591" description="BIG2 domain-containing protein" evidence="2">
    <location>
        <begin position="32"/>
        <end position="816"/>
    </location>
</feature>
<dbReference type="InterPro" id="IPR008964">
    <property type="entry name" value="Invasin/intimin_cell_adhesion"/>
</dbReference>
<evidence type="ECO:0000256" key="1">
    <source>
        <dbReference type="ARBA" id="ARBA00022729"/>
    </source>
</evidence>
<protein>
    <recommendedName>
        <fullName evidence="3">BIG2 domain-containing protein</fullName>
    </recommendedName>
</protein>
<evidence type="ECO:0000259" key="3">
    <source>
        <dbReference type="SMART" id="SM00635"/>
    </source>
</evidence>
<feature type="domain" description="BIG2" evidence="3">
    <location>
        <begin position="429"/>
        <end position="498"/>
    </location>
</feature>
<dbReference type="Gene3D" id="2.60.40.1080">
    <property type="match status" value="1"/>
</dbReference>
<sequence length="816" mass="88559">MKRLLKKISVLLVIALIVTTYNPINNLSVSAATKATTSPTWGNVSNNIKTLYVGSKYTIKLKNSKSNYYYVWSTSNNKIATITKKGVVTAQRVGKATITCTIKNNKTYKVIKTLRATFTINESATGVTITNPITNLEVKPNAYDFDATTTTKSGDPTTDQIYWLLSDNTAGATVDNNGVVNVGNIGGFKLQAVTATSINNFNAGKYTAISQIITVQVPLSITSVKQVGDHKVEVQFNTSVKDQVKDKDFSIANASTYELQQIKSISYSNDNKTVIIETYNSFANNYSYKLTYNSKDYTFAVSNGDVASIVIKTDKIPSGKATAIDYTLYDANGTDVTLSKKNTASIDIELVEVTKGYIDSNKKITLISNGDTAKVRITYHTYKYVNGKEVAVTAEGLITAVDQSQVTPGNYEKYTIAKNTPNWSSVTSTLNTLSISDTDYTVYVLAKDSYNGQIPASSIKYSSSDDSRLLVSQNGALCPLKEGNVYVIATCGNNIWTLPITIVGERKASSISVDKPIVTVSNSVIANDYQTVVVSLKDQFGNDYKKDTLYVSDVTEATNRTGAPAAVINGTKIIFYGAHAVKGDYNYIITAGGLKINVVVKVVEPTNEASVYNLDLSAYSVDTAVTDLSQVKDKSITMRVGEYKGGILYNYKNIKSIIITLPDNTEYKPSINGNTFTFDSVTMASSSLIKAAQGTYKVEVTIVDDTGKDINLTSGFKIYDTQQTLVNYSINSLNTYKNTIRTAITDCISLKDSAGNAIEASRITKVSYKSTSSITSIDSILSSGTKVYIDTITLSVKSGNAYIDQTITIGQTFSIQ</sequence>
<feature type="signal peptide" evidence="2">
    <location>
        <begin position="1"/>
        <end position="31"/>
    </location>
</feature>
<feature type="domain" description="BIG2" evidence="3">
    <location>
        <begin position="38"/>
        <end position="112"/>
    </location>
</feature>
<evidence type="ECO:0000313" key="4">
    <source>
        <dbReference type="EMBL" id="BCN32226.1"/>
    </source>
</evidence>
<dbReference type="RefSeq" id="WP_271713289.1">
    <property type="nucleotide sequence ID" value="NZ_AP024169.1"/>
</dbReference>
<organism evidence="4 5">
    <name type="scientific">Anaeromicropila herbilytica</name>
    <dbReference type="NCBI Taxonomy" id="2785025"/>
    <lineage>
        <taxon>Bacteria</taxon>
        <taxon>Bacillati</taxon>
        <taxon>Bacillota</taxon>
        <taxon>Clostridia</taxon>
        <taxon>Lachnospirales</taxon>
        <taxon>Lachnospiraceae</taxon>
        <taxon>Anaeromicropila</taxon>
    </lineage>
</organism>